<dbReference type="InterPro" id="IPR054734">
    <property type="entry name" value="PqqF-like_C_4"/>
</dbReference>
<keyword evidence="5" id="KW-0378">Hydrolase</keyword>
<dbReference type="FunFam" id="3.30.830.10:FF:000005">
    <property type="entry name" value="nardilysin isoform X1"/>
    <property type="match status" value="1"/>
</dbReference>
<dbReference type="SUPFAM" id="SSF63411">
    <property type="entry name" value="LuxS/MPP-like metallohydrolase"/>
    <property type="match status" value="5"/>
</dbReference>
<comment type="caution">
    <text evidence="14">The sequence shown here is derived from an EMBL/GenBank/DDBJ whole genome shotgun (WGS) entry which is preliminary data.</text>
</comment>
<dbReference type="GO" id="GO:0046872">
    <property type="term" value="F:metal ion binding"/>
    <property type="evidence" value="ECO:0007669"/>
    <property type="project" value="UniProtKB-KW"/>
</dbReference>
<reference evidence="14" key="1">
    <citation type="submission" date="2020-11" db="EMBL/GenBank/DDBJ databases">
        <title>Adaptations for nitrogen fixation in a non-lichenized fungal sporocarp promotes dispersal by wood-feeding termites.</title>
        <authorList>
            <consortium name="DOE Joint Genome Institute"/>
            <person name="Koch R.A."/>
            <person name="Yoon G."/>
            <person name="Arayal U."/>
            <person name="Lail K."/>
            <person name="Amirebrahimi M."/>
            <person name="Labutti K."/>
            <person name="Lipzen A."/>
            <person name="Riley R."/>
            <person name="Barry K."/>
            <person name="Henrissat B."/>
            <person name="Grigoriev I.V."/>
            <person name="Herr J.R."/>
            <person name="Aime M.C."/>
        </authorList>
    </citation>
    <scope>NUCLEOTIDE SEQUENCE</scope>
    <source>
        <strain evidence="14">MCA 3950</strain>
    </source>
</reference>
<dbReference type="AlphaFoldDB" id="A0A9P7VYI1"/>
<dbReference type="InterPro" id="IPR007863">
    <property type="entry name" value="Peptidase_M16_C"/>
</dbReference>
<feature type="domain" description="Peptidase M16 N-terminal" evidence="10">
    <location>
        <begin position="73"/>
        <end position="206"/>
    </location>
</feature>
<dbReference type="GO" id="GO:0051603">
    <property type="term" value="P:proteolysis involved in protein catabolic process"/>
    <property type="evidence" value="ECO:0007669"/>
    <property type="project" value="TreeGrafter"/>
</dbReference>
<evidence type="ECO:0000259" key="12">
    <source>
        <dbReference type="Pfam" id="PF16187"/>
    </source>
</evidence>
<evidence type="ECO:0000256" key="2">
    <source>
        <dbReference type="ARBA" id="ARBA00007261"/>
    </source>
</evidence>
<protein>
    <recommendedName>
        <fullName evidence="16">Insulin-degrading enzyme</fullName>
    </recommendedName>
</protein>
<keyword evidence="6" id="KW-0862">Zinc</keyword>
<feature type="compositionally biased region" description="Low complexity" evidence="9">
    <location>
        <begin position="250"/>
        <end position="265"/>
    </location>
</feature>
<dbReference type="InterPro" id="IPR011765">
    <property type="entry name" value="Pept_M16_N"/>
</dbReference>
<dbReference type="GO" id="GO:0004222">
    <property type="term" value="F:metalloendopeptidase activity"/>
    <property type="evidence" value="ECO:0007669"/>
    <property type="project" value="InterPro"/>
</dbReference>
<evidence type="ECO:0000256" key="6">
    <source>
        <dbReference type="ARBA" id="ARBA00022833"/>
    </source>
</evidence>
<dbReference type="Pfam" id="PF16187">
    <property type="entry name" value="Peptidase_M16_M"/>
    <property type="match status" value="1"/>
</dbReference>
<keyword evidence="3" id="KW-0645">Protease</keyword>
<dbReference type="GeneID" id="66110308"/>
<keyword evidence="15" id="KW-1185">Reference proteome</keyword>
<dbReference type="Pfam" id="PF05193">
    <property type="entry name" value="Peptidase_M16_C"/>
    <property type="match status" value="1"/>
</dbReference>
<name>A0A9P7VYI1_9AGAR</name>
<feature type="domain" description="Peptidase M16 C-terminal" evidence="11">
    <location>
        <begin position="278"/>
        <end position="446"/>
    </location>
</feature>
<dbReference type="PROSITE" id="PS00143">
    <property type="entry name" value="INSULINASE"/>
    <property type="match status" value="1"/>
</dbReference>
<dbReference type="Pfam" id="PF22456">
    <property type="entry name" value="PqqF-like_C_4"/>
    <property type="match status" value="1"/>
</dbReference>
<sequence>MLNLRFPFLRTSMNLSYLSSRKASTTTSEWRRVTPADPAIPSFSVYDKPIEKSQQDDRDYRIIRLDNGLEATLIHDATADKAAGSLDVAVGHLSDPDDMPGLAHFCEHLLFMGTEQFPRENEYSEYLAKNNGSSNAYTSITNTNYYFNVATPALAGALARFSGFFHCPLFAPSCTSRELNAVDSEHKKNHQSDIWRVFQLSKHLSKEGHVWRKFGSGNRESLSQAGKDLKAQGKLEAPATNGVFAPSPIPSRISSPAPSVASTSSDNESDGGAVGKETRRRVVEWWTKEYCASRMHLCILGKESLDELSELASSLFSPIPNRGVDPLPMFAEHPMGPDQLGTLVPVQTIMTVHALEFSFPLEYQVPFWRHKPSEFISHFVGHEGPGSLHSYLKNKGWITGLSSGPQNLGRGFGMFKVTVYLTADGFKEYRSVILATAKYFALLRESTFAPFHQTELVTLARTRFRFQEKRRPDDYATRIAERMARGYPRDLLLSAPLLVWDWDDYRQEGGGEEKIREYLESFRLENGRVILMAQKGDLESLGFSDHWETEPWYGTEYRVERFDGDFVKQANGANDIPQLFLPGPNEFIPTNLDVDKREIVKPAGRPHLIRETPLSVLWHKKDDRFWVPKGFVVIDLRSPYGNSSPRNSVLTRLYSDLVTDSLTEFSYDADLAGITYSFLTHASGLYVTMNGYNDKVTVLVQHVLERVKQIVVSPERLTVMKEEIKKTWENFFLGQSYQLSEYYGRYMLTERQWTIHEKLQELPSVTPEEVQSHIKRVLSQVNIRILVTGNMLKEEAIKIAEVVEQGLGLSGLPPSQLNERGLLLPEGCNYTWTSTIPNPNQSNSALTYYCHYGSVADQRLRVVAALLNQILSEPTFNTLRTKEQLGYIVSCSGWSLSGGGDVGVRIVVQSEKTPGHLEDRVEAHLSAMKTYIEEMTPEVFQEQKGGLEKKWRESYKNLMEEGSAFMLQISTGHLDFLRAAKDADLIKDITKEDVFSLFMSNVHPSSKTRSKLSVQMRSQKPRPQRVSAQAAQQFAAIVRAKMPDLDDSAWKDLGEGDHNVSDFQAHWVQVLQGREGLQDLVRAMMVLMAKYPVQGEGEDVPRPGVEYITDPKAFRAGLKPSTDLGPMVQWGDLPAPRL</sequence>
<evidence type="ECO:0000256" key="9">
    <source>
        <dbReference type="SAM" id="MobiDB-lite"/>
    </source>
</evidence>
<evidence type="ECO:0000256" key="3">
    <source>
        <dbReference type="ARBA" id="ARBA00022670"/>
    </source>
</evidence>
<dbReference type="Proteomes" id="UP000812287">
    <property type="component" value="Unassembled WGS sequence"/>
</dbReference>
<feature type="domain" description="Peptidase M16 middle/third" evidence="12">
    <location>
        <begin position="464"/>
        <end position="761"/>
    </location>
</feature>
<evidence type="ECO:0008006" key="16">
    <source>
        <dbReference type="Google" id="ProtNLM"/>
    </source>
</evidence>
<dbReference type="InterPro" id="IPR032632">
    <property type="entry name" value="Peptidase_M16_M"/>
</dbReference>
<feature type="region of interest" description="Disordered" evidence="9">
    <location>
        <begin position="239"/>
        <end position="277"/>
    </location>
</feature>
<keyword evidence="4" id="KW-0479">Metal-binding</keyword>
<dbReference type="EMBL" id="MU250530">
    <property type="protein sequence ID" value="KAG7448166.1"/>
    <property type="molecule type" value="Genomic_DNA"/>
</dbReference>
<dbReference type="Pfam" id="PF00675">
    <property type="entry name" value="Peptidase_M16"/>
    <property type="match status" value="1"/>
</dbReference>
<dbReference type="Gene3D" id="3.30.830.10">
    <property type="entry name" value="Metalloenzyme, LuxS/M16 peptidase-like"/>
    <property type="match status" value="4"/>
</dbReference>
<dbReference type="FunFam" id="3.30.830.10:FF:000012">
    <property type="entry name" value="Protease 3"/>
    <property type="match status" value="1"/>
</dbReference>
<evidence type="ECO:0000256" key="8">
    <source>
        <dbReference type="RuleBase" id="RU004447"/>
    </source>
</evidence>
<dbReference type="OrthoDB" id="952271at2759"/>
<evidence type="ECO:0000313" key="15">
    <source>
        <dbReference type="Proteomes" id="UP000812287"/>
    </source>
</evidence>
<proteinExistence type="inferred from homology"/>
<organism evidence="14 15">
    <name type="scientific">Guyanagaster necrorhizus</name>
    <dbReference type="NCBI Taxonomy" id="856835"/>
    <lineage>
        <taxon>Eukaryota</taxon>
        <taxon>Fungi</taxon>
        <taxon>Dikarya</taxon>
        <taxon>Basidiomycota</taxon>
        <taxon>Agaricomycotina</taxon>
        <taxon>Agaricomycetes</taxon>
        <taxon>Agaricomycetidae</taxon>
        <taxon>Agaricales</taxon>
        <taxon>Marasmiineae</taxon>
        <taxon>Physalacriaceae</taxon>
        <taxon>Guyanagaster</taxon>
    </lineage>
</organism>
<dbReference type="PANTHER" id="PTHR43690">
    <property type="entry name" value="NARDILYSIN"/>
    <property type="match status" value="1"/>
</dbReference>
<comment type="similarity">
    <text evidence="2 8">Belongs to the peptidase M16 family.</text>
</comment>
<gene>
    <name evidence="14" type="ORF">BT62DRAFT_947131</name>
</gene>
<accession>A0A9P7VYI1</accession>
<evidence type="ECO:0000259" key="13">
    <source>
        <dbReference type="Pfam" id="PF22456"/>
    </source>
</evidence>
<comment type="cofactor">
    <cofactor evidence="1">
        <name>Zn(2+)</name>
        <dbReference type="ChEBI" id="CHEBI:29105"/>
    </cofactor>
</comment>
<dbReference type="InterPro" id="IPR011249">
    <property type="entry name" value="Metalloenz_LuxS/M16"/>
</dbReference>
<dbReference type="FunFam" id="3.30.830.10:FF:000003">
    <property type="entry name" value="Insulin-degrading enzyme"/>
    <property type="match status" value="1"/>
</dbReference>
<evidence type="ECO:0000259" key="10">
    <source>
        <dbReference type="Pfam" id="PF00675"/>
    </source>
</evidence>
<dbReference type="GO" id="GO:0005829">
    <property type="term" value="C:cytosol"/>
    <property type="evidence" value="ECO:0007669"/>
    <property type="project" value="TreeGrafter"/>
</dbReference>
<evidence type="ECO:0000256" key="1">
    <source>
        <dbReference type="ARBA" id="ARBA00001947"/>
    </source>
</evidence>
<dbReference type="PANTHER" id="PTHR43690:SF18">
    <property type="entry name" value="INSULIN-DEGRADING ENZYME-RELATED"/>
    <property type="match status" value="1"/>
</dbReference>
<dbReference type="RefSeq" id="XP_043041666.1">
    <property type="nucleotide sequence ID" value="XM_043188011.1"/>
</dbReference>
<evidence type="ECO:0000256" key="5">
    <source>
        <dbReference type="ARBA" id="ARBA00022801"/>
    </source>
</evidence>
<dbReference type="GO" id="GO:0043171">
    <property type="term" value="P:peptide catabolic process"/>
    <property type="evidence" value="ECO:0007669"/>
    <property type="project" value="TreeGrafter"/>
</dbReference>
<dbReference type="InterPro" id="IPR050626">
    <property type="entry name" value="Peptidase_M16"/>
</dbReference>
<feature type="domain" description="Coenzyme PQQ synthesis protein F-like C-terminal lobe" evidence="13">
    <location>
        <begin position="866"/>
        <end position="964"/>
    </location>
</feature>
<evidence type="ECO:0000313" key="14">
    <source>
        <dbReference type="EMBL" id="KAG7448166.1"/>
    </source>
</evidence>
<evidence type="ECO:0000256" key="4">
    <source>
        <dbReference type="ARBA" id="ARBA00022723"/>
    </source>
</evidence>
<dbReference type="InterPro" id="IPR001431">
    <property type="entry name" value="Pept_M16_Zn_BS"/>
</dbReference>
<keyword evidence="7" id="KW-0482">Metalloprotease</keyword>
<evidence type="ECO:0000259" key="11">
    <source>
        <dbReference type="Pfam" id="PF05193"/>
    </source>
</evidence>
<evidence type="ECO:0000256" key="7">
    <source>
        <dbReference type="ARBA" id="ARBA00023049"/>
    </source>
</evidence>
<dbReference type="GO" id="GO:0005739">
    <property type="term" value="C:mitochondrion"/>
    <property type="evidence" value="ECO:0007669"/>
    <property type="project" value="TreeGrafter"/>
</dbReference>